<reference evidence="2 3" key="1">
    <citation type="journal article" date="2013" name="Genome Announc.">
        <title>Draft Genome Sequence of Cesiribacter andamanensis Strain AMV16T, Isolated from a Soil Sample from a Mud Volcano in the Andaman Islands, India.</title>
        <authorList>
            <person name="Shivaji S."/>
            <person name="Ara S."/>
            <person name="Begum Z."/>
            <person name="Srinivas T.N."/>
            <person name="Singh A."/>
            <person name="Kumar Pinnaka A."/>
        </authorList>
    </citation>
    <scope>NUCLEOTIDE SEQUENCE [LARGE SCALE GENOMIC DNA]</scope>
    <source>
        <strain evidence="2 3">AMV16</strain>
    </source>
</reference>
<accession>M7N6P8</accession>
<gene>
    <name evidence="2" type="ORF">ADICEAN_01944</name>
</gene>
<dbReference type="STRING" id="1279009.ADICEAN_01944"/>
<organism evidence="2 3">
    <name type="scientific">Cesiribacter andamanensis AMV16</name>
    <dbReference type="NCBI Taxonomy" id="1279009"/>
    <lineage>
        <taxon>Bacteria</taxon>
        <taxon>Pseudomonadati</taxon>
        <taxon>Bacteroidota</taxon>
        <taxon>Cytophagia</taxon>
        <taxon>Cytophagales</taxon>
        <taxon>Cesiribacteraceae</taxon>
        <taxon>Cesiribacter</taxon>
    </lineage>
</organism>
<keyword evidence="3" id="KW-1185">Reference proteome</keyword>
<protein>
    <submittedName>
        <fullName evidence="2">Uncharacterized protein</fullName>
    </submittedName>
</protein>
<evidence type="ECO:0000256" key="1">
    <source>
        <dbReference type="SAM" id="Phobius"/>
    </source>
</evidence>
<evidence type="ECO:0000313" key="2">
    <source>
        <dbReference type="EMBL" id="EMR02906.1"/>
    </source>
</evidence>
<sequence>MKTTENASVKDAAVYFFTLLVVLVLLNLLMGGIHRPVLQYFRGEAVDFGTYWQEARLSTRLLLAFIIALLFALNRYRKAKKGLAKDQNTGTKPAD</sequence>
<proteinExistence type="predicted"/>
<feature type="transmembrane region" description="Helical" evidence="1">
    <location>
        <begin position="57"/>
        <end position="76"/>
    </location>
</feature>
<keyword evidence="1" id="KW-0472">Membrane</keyword>
<keyword evidence="1" id="KW-1133">Transmembrane helix</keyword>
<dbReference type="Proteomes" id="UP000011910">
    <property type="component" value="Unassembled WGS sequence"/>
</dbReference>
<feature type="transmembrane region" description="Helical" evidence="1">
    <location>
        <begin position="12"/>
        <end position="33"/>
    </location>
</feature>
<dbReference type="EMBL" id="AODQ01000041">
    <property type="protein sequence ID" value="EMR02906.1"/>
    <property type="molecule type" value="Genomic_DNA"/>
</dbReference>
<evidence type="ECO:0000313" key="3">
    <source>
        <dbReference type="Proteomes" id="UP000011910"/>
    </source>
</evidence>
<dbReference type="RefSeq" id="WP_009195340.1">
    <property type="nucleotide sequence ID" value="NZ_AODQ01000041.1"/>
</dbReference>
<name>M7N6P8_9BACT</name>
<dbReference type="AlphaFoldDB" id="M7N6P8"/>
<keyword evidence="1" id="KW-0812">Transmembrane</keyword>
<comment type="caution">
    <text evidence="2">The sequence shown here is derived from an EMBL/GenBank/DDBJ whole genome shotgun (WGS) entry which is preliminary data.</text>
</comment>